<gene>
    <name evidence="1" type="ORF">A6E01_07860</name>
</gene>
<dbReference type="Pfam" id="PF05930">
    <property type="entry name" value="Phage_AlpA"/>
    <property type="match status" value="1"/>
</dbReference>
<sequence length="63" mass="7294">MPPRLLSTIQLASDYKLPRSSVYELMAKEGFPKQIELTERRVAWVESEVLDWIASRKTTLKVS</sequence>
<dbReference type="Proteomes" id="UP000092018">
    <property type="component" value="Chromosome 1"/>
</dbReference>
<dbReference type="Gene3D" id="1.10.238.160">
    <property type="match status" value="1"/>
</dbReference>
<organism evidence="1 2">
    <name type="scientific">Vibrio breoganii</name>
    <dbReference type="NCBI Taxonomy" id="553239"/>
    <lineage>
        <taxon>Bacteria</taxon>
        <taxon>Pseudomonadati</taxon>
        <taxon>Pseudomonadota</taxon>
        <taxon>Gammaproteobacteria</taxon>
        <taxon>Vibrionales</taxon>
        <taxon>Vibrionaceae</taxon>
        <taxon>Vibrio</taxon>
    </lineage>
</organism>
<dbReference type="AlphaFoldDB" id="A0AAN0XWV3"/>
<reference evidence="1 2" key="1">
    <citation type="submission" date="2016-06" db="EMBL/GenBank/DDBJ databases">
        <title>Adaptive Radiation by Waves of Gene Transfer Leads to Fine-Scale Resource Partitioning in Marine Microbes.</title>
        <authorList>
            <person name="Hehemann J.-H."/>
            <person name="Arevalo P."/>
            <person name="Datta M.S."/>
            <person name="Yu X."/>
            <person name="Corzett C."/>
            <person name="Henschel A."/>
            <person name="Preheim S.P."/>
            <person name="Timberlake S."/>
            <person name="Alm E.J."/>
            <person name="Polz M.F."/>
        </authorList>
    </citation>
    <scope>NUCLEOTIDE SEQUENCE [LARGE SCALE GENOMIC DNA]</scope>
    <source>
        <strain evidence="1 2">FF50</strain>
    </source>
</reference>
<accession>A0AAN0XWV3</accession>
<evidence type="ECO:0000313" key="2">
    <source>
        <dbReference type="Proteomes" id="UP000092018"/>
    </source>
</evidence>
<dbReference type="KEGG" id="vbr:A6E01_07860"/>
<proteinExistence type="predicted"/>
<protein>
    <recommendedName>
        <fullName evidence="3">AlpA family phage regulatory protein</fullName>
    </recommendedName>
</protein>
<evidence type="ECO:0008006" key="3">
    <source>
        <dbReference type="Google" id="ProtNLM"/>
    </source>
</evidence>
<evidence type="ECO:0000313" key="1">
    <source>
        <dbReference type="EMBL" id="ANO34106.1"/>
    </source>
</evidence>
<dbReference type="EMBL" id="CP016177">
    <property type="protein sequence ID" value="ANO34106.1"/>
    <property type="molecule type" value="Genomic_DNA"/>
</dbReference>
<name>A0AAN0XWV3_9VIBR</name>
<dbReference type="InterPro" id="IPR010260">
    <property type="entry name" value="AlpA"/>
</dbReference>